<feature type="region of interest" description="Disordered" evidence="1">
    <location>
        <begin position="413"/>
        <end position="441"/>
    </location>
</feature>
<proteinExistence type="predicted"/>
<feature type="compositionally biased region" description="Polar residues" evidence="1">
    <location>
        <begin position="32"/>
        <end position="51"/>
    </location>
</feature>
<feature type="region of interest" description="Disordered" evidence="1">
    <location>
        <begin position="341"/>
        <end position="364"/>
    </location>
</feature>
<keyword evidence="3" id="KW-1185">Reference proteome</keyword>
<protein>
    <recommendedName>
        <fullName evidence="4">Bacteriophage tail tape measure N-terminal domain-containing protein</fullName>
    </recommendedName>
</protein>
<name>A0ABV0M199_9HYPH</name>
<accession>A0ABV0M199</accession>
<organism evidence="2 3">
    <name type="scientific">Neorhizobium phenanthreniclasticum</name>
    <dbReference type="NCBI Taxonomy" id="3157917"/>
    <lineage>
        <taxon>Bacteria</taxon>
        <taxon>Pseudomonadati</taxon>
        <taxon>Pseudomonadota</taxon>
        <taxon>Alphaproteobacteria</taxon>
        <taxon>Hyphomicrobiales</taxon>
        <taxon>Rhizobiaceae</taxon>
        <taxon>Rhizobium/Agrobacterium group</taxon>
        <taxon>Neorhizobium</taxon>
    </lineage>
</organism>
<evidence type="ECO:0008006" key="4">
    <source>
        <dbReference type="Google" id="ProtNLM"/>
    </source>
</evidence>
<reference evidence="2 3" key="1">
    <citation type="submission" date="2024-05" db="EMBL/GenBank/DDBJ databases">
        <title>Neorhizobium sp. Rsf11, a plant growth promoting and heavy metal resistant PAH-degrader.</title>
        <authorList>
            <person name="Golubev S.N."/>
            <person name="Muratova A.Y."/>
            <person name="Markelova M.I."/>
        </authorList>
    </citation>
    <scope>NUCLEOTIDE SEQUENCE [LARGE SCALE GENOMIC DNA]</scope>
    <source>
        <strain evidence="2 3">Rsf11</strain>
    </source>
</reference>
<gene>
    <name evidence="2" type="ORF">ABK249_11905</name>
</gene>
<dbReference type="RefSeq" id="WP_348862945.1">
    <property type="nucleotide sequence ID" value="NZ_JBEAAL010000007.1"/>
</dbReference>
<comment type="caution">
    <text evidence="2">The sequence shown here is derived from an EMBL/GenBank/DDBJ whole genome shotgun (WGS) entry which is preliminary data.</text>
</comment>
<feature type="compositionally biased region" description="Basic and acidic residues" evidence="1">
    <location>
        <begin position="414"/>
        <end position="425"/>
    </location>
</feature>
<dbReference type="EMBL" id="JBEAAL010000007">
    <property type="protein sequence ID" value="MEQ1405638.1"/>
    <property type="molecule type" value="Genomic_DNA"/>
</dbReference>
<feature type="region of interest" description="Disordered" evidence="1">
    <location>
        <begin position="25"/>
        <end position="51"/>
    </location>
</feature>
<dbReference type="Proteomes" id="UP001496627">
    <property type="component" value="Unassembled WGS sequence"/>
</dbReference>
<evidence type="ECO:0000313" key="2">
    <source>
        <dbReference type="EMBL" id="MEQ1405638.1"/>
    </source>
</evidence>
<feature type="compositionally biased region" description="Low complexity" evidence="1">
    <location>
        <begin position="426"/>
        <end position="437"/>
    </location>
</feature>
<evidence type="ECO:0000256" key="1">
    <source>
        <dbReference type="SAM" id="MobiDB-lite"/>
    </source>
</evidence>
<evidence type="ECO:0000313" key="3">
    <source>
        <dbReference type="Proteomes" id="UP001496627"/>
    </source>
</evidence>
<sequence length="526" mass="58963">MAVTDEERLVVALEARIRDFERNMQKGERTGTRSFQNLRHASTSATKQMEQDMLRSTTRINQALATVSTRIGDYGKAFAVGAITAGMVGFVAALKTSVESTAELSRQARMAGLDVERFQELKFAAEQNKIGVDALTDGLKELQLRADEFVQTGAGSAAESFQRLGYTSEKLAEKLKNPSDLFVEIIGRMKEFDRAARIRIGDEVFGGSAGERFVELVDQGTEGLQEQIRLANELGLVMSREVVQRAEDVDRKFNLIANTIGTRVKAAIVDAVSAWFQFLDSYNAFEKQRSSTLENRQRELGLRRVELENQILQTPASEEMTIRKLREQLRQITEEDARIAEVRNSRISNSPTPTAPAAPPRDLSGDYMRQYREELAKSNRERAVAAELEKILSDASSHGVRLTQEQAAALAEETVARKEKDDAAKKSASASGKAATASERERDRIKEIISELEKEIAVVWQSDEAKRALEASRMAGADATDAERQRIIELNETLYQEEEARQRVLDQIDFEKDLTLCHPRHAKRHR</sequence>